<evidence type="ECO:0000313" key="5">
    <source>
        <dbReference type="Proteomes" id="UP000634136"/>
    </source>
</evidence>
<dbReference type="PANTHER" id="PTHR45966">
    <property type="entry name" value="GDSL-LIKE LIPASE/ACYLHYDROLASE"/>
    <property type="match status" value="1"/>
</dbReference>
<dbReference type="InterPro" id="IPR001087">
    <property type="entry name" value="GDSL"/>
</dbReference>
<evidence type="ECO:0000313" key="4">
    <source>
        <dbReference type="EMBL" id="KAF7813985.1"/>
    </source>
</evidence>
<dbReference type="InterPro" id="IPR035669">
    <property type="entry name" value="SGNH_plant_lipase-like"/>
</dbReference>
<dbReference type="EMBL" id="JAAIUW010000009">
    <property type="protein sequence ID" value="KAF7813985.1"/>
    <property type="molecule type" value="Genomic_DNA"/>
</dbReference>
<sequence length="332" mass="37150">MTILRIQICCLLFCASLYICHGLFCLPEDHAALFIFGDSIFDVGNNNYINTTTDFQANFWPYGDTSFKYPSGRPSDGRLIPDFIAEYVKLPLIPPYLQPGFHQCTDGANFASAGGGALVETNQGFVIDLKSQLKYFSEVERMMKQKVGDEEARRLLSKAIFLFSIGFNDYFVRLNSNSTKIGQNYVDMVIGNLTSVVKEIYNKGGRKFGFLNLPPLGCLPVVKALIPPTKDGCVEEVTQFVKLHNEALSEALHGLQTQLKGFKYSYIDFYTSLNERIKAPSKYEDGKAVEDKEVALEWAFQMVNVGSEWKSVQSEARECMNGGWFLNSGSGL</sequence>
<feature type="chain" id="PRO_5032660851" evidence="3">
    <location>
        <begin position="23"/>
        <end position="332"/>
    </location>
</feature>
<keyword evidence="5" id="KW-1185">Reference proteome</keyword>
<evidence type="ECO:0000256" key="2">
    <source>
        <dbReference type="ARBA" id="ARBA00022729"/>
    </source>
</evidence>
<organism evidence="4 5">
    <name type="scientific">Senna tora</name>
    <dbReference type="NCBI Taxonomy" id="362788"/>
    <lineage>
        <taxon>Eukaryota</taxon>
        <taxon>Viridiplantae</taxon>
        <taxon>Streptophyta</taxon>
        <taxon>Embryophyta</taxon>
        <taxon>Tracheophyta</taxon>
        <taxon>Spermatophyta</taxon>
        <taxon>Magnoliopsida</taxon>
        <taxon>eudicotyledons</taxon>
        <taxon>Gunneridae</taxon>
        <taxon>Pentapetalae</taxon>
        <taxon>rosids</taxon>
        <taxon>fabids</taxon>
        <taxon>Fabales</taxon>
        <taxon>Fabaceae</taxon>
        <taxon>Caesalpinioideae</taxon>
        <taxon>Cassia clade</taxon>
        <taxon>Senna</taxon>
    </lineage>
</organism>
<reference evidence="4" key="1">
    <citation type="submission" date="2020-09" db="EMBL/GenBank/DDBJ databases">
        <title>Genome-Enabled Discovery of Anthraquinone Biosynthesis in Senna tora.</title>
        <authorList>
            <person name="Kang S.-H."/>
            <person name="Pandey R.P."/>
            <person name="Lee C.-M."/>
            <person name="Sim J.-S."/>
            <person name="Jeong J.-T."/>
            <person name="Choi B.-S."/>
            <person name="Jung M."/>
            <person name="Ginzburg D."/>
            <person name="Zhao K."/>
            <person name="Won S.Y."/>
            <person name="Oh T.-J."/>
            <person name="Yu Y."/>
            <person name="Kim N.-H."/>
            <person name="Lee O.R."/>
            <person name="Lee T.-H."/>
            <person name="Bashyal P."/>
            <person name="Kim T.-S."/>
            <person name="Lee W.-H."/>
            <person name="Kawkins C."/>
            <person name="Kim C.-K."/>
            <person name="Kim J.S."/>
            <person name="Ahn B.O."/>
            <person name="Rhee S.Y."/>
            <person name="Sohng J.K."/>
        </authorList>
    </citation>
    <scope>NUCLEOTIDE SEQUENCE</scope>
    <source>
        <tissue evidence="4">Leaf</tissue>
    </source>
</reference>
<dbReference type="InterPro" id="IPR044552">
    <property type="entry name" value="GLIP1-5/GLL25"/>
</dbReference>
<evidence type="ECO:0000256" key="1">
    <source>
        <dbReference type="ARBA" id="ARBA00008668"/>
    </source>
</evidence>
<dbReference type="Pfam" id="PF00657">
    <property type="entry name" value="Lipase_GDSL"/>
    <property type="match status" value="1"/>
</dbReference>
<dbReference type="InterPro" id="IPR036514">
    <property type="entry name" value="SGNH_hydro_sf"/>
</dbReference>
<dbReference type="CDD" id="cd01837">
    <property type="entry name" value="SGNH_plant_lipase_like"/>
    <property type="match status" value="1"/>
</dbReference>
<dbReference type="OrthoDB" id="1600564at2759"/>
<keyword evidence="2 3" id="KW-0732">Signal</keyword>
<dbReference type="AlphaFoldDB" id="A0A834T1Q8"/>
<dbReference type="Gene3D" id="3.40.50.1110">
    <property type="entry name" value="SGNH hydrolase"/>
    <property type="match status" value="1"/>
</dbReference>
<name>A0A834T1Q8_9FABA</name>
<accession>A0A834T1Q8</accession>
<proteinExistence type="inferred from homology"/>
<dbReference type="Proteomes" id="UP000634136">
    <property type="component" value="Unassembled WGS sequence"/>
</dbReference>
<feature type="signal peptide" evidence="3">
    <location>
        <begin position="1"/>
        <end position="22"/>
    </location>
</feature>
<comment type="similarity">
    <text evidence="1">Belongs to the 'GDSL' lipolytic enzyme family.</text>
</comment>
<comment type="caution">
    <text evidence="4">The sequence shown here is derived from an EMBL/GenBank/DDBJ whole genome shotgun (WGS) entry which is preliminary data.</text>
</comment>
<dbReference type="GO" id="GO:0016298">
    <property type="term" value="F:lipase activity"/>
    <property type="evidence" value="ECO:0007669"/>
    <property type="project" value="TreeGrafter"/>
</dbReference>
<evidence type="ECO:0000256" key="3">
    <source>
        <dbReference type="SAM" id="SignalP"/>
    </source>
</evidence>
<dbReference type="PANTHER" id="PTHR45966:SF1">
    <property type="entry name" value="GDSL ESTERASE_LIPASE 1-RELATED"/>
    <property type="match status" value="1"/>
</dbReference>
<gene>
    <name evidence="4" type="ORF">G2W53_027954</name>
</gene>
<protein>
    <submittedName>
        <fullName evidence="4">GDSL esterase/lipase 1-like</fullName>
    </submittedName>
</protein>